<proteinExistence type="inferred from homology"/>
<reference evidence="8 9" key="1">
    <citation type="submission" date="2024-10" db="EMBL/GenBank/DDBJ databases">
        <title>Updated reference genomes for cyclostephanoid diatoms.</title>
        <authorList>
            <person name="Roberts W.R."/>
            <person name="Alverson A.J."/>
        </authorList>
    </citation>
    <scope>NUCLEOTIDE SEQUENCE [LARGE SCALE GENOMIC DNA]</scope>
    <source>
        <strain evidence="8 9">AJA010-31</strain>
    </source>
</reference>
<keyword evidence="4" id="KW-0560">Oxidoreductase</keyword>
<comment type="caution">
    <text evidence="8">The sequence shown here is derived from an EMBL/GenBank/DDBJ whole genome shotgun (WGS) entry which is preliminary data.</text>
</comment>
<keyword evidence="9" id="KW-1185">Reference proteome</keyword>
<dbReference type="InterPro" id="IPR010255">
    <property type="entry name" value="Haem_peroxidase_sf"/>
</dbReference>
<comment type="similarity">
    <text evidence="6">Belongs to the peroxidase family.</text>
</comment>
<evidence type="ECO:0000313" key="8">
    <source>
        <dbReference type="EMBL" id="KAL3789714.1"/>
    </source>
</evidence>
<evidence type="ECO:0000256" key="6">
    <source>
        <dbReference type="RuleBase" id="RU004241"/>
    </source>
</evidence>
<keyword evidence="1" id="KW-0575">Peroxidase</keyword>
<accession>A0ABD3PNP0</accession>
<protein>
    <recommendedName>
        <fullName evidence="7">Plant heme peroxidase family profile domain-containing protein</fullName>
    </recommendedName>
</protein>
<dbReference type="InterPro" id="IPR044831">
    <property type="entry name" value="Ccp1-like"/>
</dbReference>
<evidence type="ECO:0000256" key="1">
    <source>
        <dbReference type="ARBA" id="ARBA00022559"/>
    </source>
</evidence>
<dbReference type="PANTHER" id="PTHR31356:SF36">
    <property type="entry name" value="L-ASCORBATE PEROXIDASE 3"/>
    <property type="match status" value="1"/>
</dbReference>
<dbReference type="EMBL" id="JALLPJ020000515">
    <property type="protein sequence ID" value="KAL3789714.1"/>
    <property type="molecule type" value="Genomic_DNA"/>
</dbReference>
<dbReference type="InterPro" id="IPR002016">
    <property type="entry name" value="Haem_peroxidase"/>
</dbReference>
<dbReference type="PROSITE" id="PS00435">
    <property type="entry name" value="PEROXIDASE_1"/>
    <property type="match status" value="1"/>
</dbReference>
<dbReference type="Proteomes" id="UP001530400">
    <property type="component" value="Unassembled WGS sequence"/>
</dbReference>
<dbReference type="Pfam" id="PF00141">
    <property type="entry name" value="peroxidase"/>
    <property type="match status" value="1"/>
</dbReference>
<organism evidence="8 9">
    <name type="scientific">Cyclotella atomus</name>
    <dbReference type="NCBI Taxonomy" id="382360"/>
    <lineage>
        <taxon>Eukaryota</taxon>
        <taxon>Sar</taxon>
        <taxon>Stramenopiles</taxon>
        <taxon>Ochrophyta</taxon>
        <taxon>Bacillariophyta</taxon>
        <taxon>Coscinodiscophyceae</taxon>
        <taxon>Thalassiosirophycidae</taxon>
        <taxon>Stephanodiscales</taxon>
        <taxon>Stephanodiscaceae</taxon>
        <taxon>Cyclotella</taxon>
    </lineage>
</organism>
<dbReference type="Gene3D" id="1.10.520.10">
    <property type="match status" value="1"/>
</dbReference>
<evidence type="ECO:0000256" key="3">
    <source>
        <dbReference type="ARBA" id="ARBA00022723"/>
    </source>
</evidence>
<dbReference type="InterPro" id="IPR019793">
    <property type="entry name" value="Peroxidases_heam-ligand_BS"/>
</dbReference>
<gene>
    <name evidence="8" type="ORF">ACHAWO_001062</name>
</gene>
<evidence type="ECO:0000313" key="9">
    <source>
        <dbReference type="Proteomes" id="UP001530400"/>
    </source>
</evidence>
<dbReference type="PANTHER" id="PTHR31356">
    <property type="entry name" value="THYLAKOID LUMENAL 29 KDA PROTEIN, CHLOROPLASTIC-RELATED"/>
    <property type="match status" value="1"/>
</dbReference>
<feature type="non-terminal residue" evidence="8">
    <location>
        <position position="1"/>
    </location>
</feature>
<evidence type="ECO:0000256" key="2">
    <source>
        <dbReference type="ARBA" id="ARBA00022617"/>
    </source>
</evidence>
<dbReference type="GO" id="GO:0004601">
    <property type="term" value="F:peroxidase activity"/>
    <property type="evidence" value="ECO:0007669"/>
    <property type="project" value="UniProtKB-KW"/>
</dbReference>
<keyword evidence="3" id="KW-0479">Metal-binding</keyword>
<dbReference type="Gene3D" id="1.10.420.10">
    <property type="entry name" value="Peroxidase, domain 2"/>
    <property type="match status" value="1"/>
</dbReference>
<dbReference type="SUPFAM" id="SSF48113">
    <property type="entry name" value="Heme-dependent peroxidases"/>
    <property type="match status" value="1"/>
</dbReference>
<evidence type="ECO:0000259" key="7">
    <source>
        <dbReference type="Pfam" id="PF00141"/>
    </source>
</evidence>
<feature type="domain" description="Plant heme peroxidase family profile" evidence="7">
    <location>
        <begin position="60"/>
        <end position="156"/>
    </location>
</feature>
<keyword evidence="2" id="KW-0349">Heme</keyword>
<dbReference type="AlphaFoldDB" id="A0ABD3PNP0"/>
<dbReference type="GO" id="GO:0046872">
    <property type="term" value="F:metal ion binding"/>
    <property type="evidence" value="ECO:0007669"/>
    <property type="project" value="UniProtKB-KW"/>
</dbReference>
<name>A0ABD3PNP0_9STRA</name>
<keyword evidence="5" id="KW-0408">Iron</keyword>
<evidence type="ECO:0000256" key="4">
    <source>
        <dbReference type="ARBA" id="ARBA00023002"/>
    </source>
</evidence>
<evidence type="ECO:0000256" key="5">
    <source>
        <dbReference type="ARBA" id="ARBA00023004"/>
    </source>
</evidence>
<sequence length="214" mass="23323">EALSGKLPNNLAAHAFLDYNRNATEPTKYGPDGCIDFSNSAHAGLEDIWCDECALTKVYEANFKHISKADFWIASGKYKAAILAADGLDLKDSFVWGRVDQEDCPGSAERMPEATSCSQVKTVFLDRLGLSYIDAVALIGAHTLGRGDTQFSGEVTTGFGLTRWKNRWCLTKSSLKRSTDALGCLVFDIDTSQGGTFPCCSRTDTLNNNEENPC</sequence>